<gene>
    <name evidence="1" type="ORF">BBD40_23685</name>
</gene>
<dbReference type="EMBL" id="MRVI01000002">
    <property type="protein sequence ID" value="OOC58694.1"/>
    <property type="molecule type" value="Genomic_DNA"/>
</dbReference>
<dbReference type="Proteomes" id="UP000189059">
    <property type="component" value="Unassembled WGS sequence"/>
</dbReference>
<proteinExistence type="predicted"/>
<evidence type="ECO:0000313" key="2">
    <source>
        <dbReference type="Proteomes" id="UP000189059"/>
    </source>
</evidence>
<comment type="caution">
    <text evidence="1">The sequence shown here is derived from an EMBL/GenBank/DDBJ whole genome shotgun (WGS) entry which is preliminary data.</text>
</comment>
<evidence type="ECO:0000313" key="1">
    <source>
        <dbReference type="EMBL" id="OOC58694.1"/>
    </source>
</evidence>
<protein>
    <submittedName>
        <fullName evidence="1">Uncharacterized protein</fullName>
    </submittedName>
</protein>
<organism evidence="1 2">
    <name type="scientific">Paenibacillus ihbetae</name>
    <dbReference type="NCBI Taxonomy" id="1870820"/>
    <lineage>
        <taxon>Bacteria</taxon>
        <taxon>Bacillati</taxon>
        <taxon>Bacillota</taxon>
        <taxon>Bacilli</taxon>
        <taxon>Bacillales</taxon>
        <taxon>Paenibacillaceae</taxon>
        <taxon>Paenibacillus</taxon>
    </lineage>
</organism>
<sequence>MNKGFLYSKPYVPGIIDDTPVDVESWFLDDTRERMEEKLRSSSLSNLIIELINVFKDGEPNYQVLLSLLGEKVVKGVRGGKDVYCLSDILRSNKDIKRIEIEINEENLTIKKMSIYVNLDSFAVFEKEITNPYVDVHIQKTSNSFSISIKDKIITLLAI</sequence>
<name>A0ABX3JPC4_9BACL</name>
<accession>A0ABX3JPC4</accession>
<reference evidence="1 2" key="1">
    <citation type="submission" date="2016-12" db="EMBL/GenBank/DDBJ databases">
        <title>Genome sequencing and description of Paenibacillus sp. nov. from high altitude lake in the Indian Trans- Himalayas.</title>
        <authorList>
            <person name="Kiran S."/>
            <person name="Swarnkar M.K."/>
            <person name="Rana A."/>
            <person name="Tewari R."/>
            <person name="Gulati A."/>
        </authorList>
    </citation>
    <scope>NUCLEOTIDE SEQUENCE [LARGE SCALE GENOMIC DNA]</scope>
    <source>
        <strain evidence="1 2">IHBB 9951</strain>
    </source>
</reference>
<keyword evidence="2" id="KW-1185">Reference proteome</keyword>
<dbReference type="RefSeq" id="WP_077569596.1">
    <property type="nucleotide sequence ID" value="NZ_MRVI01000002.1"/>
</dbReference>